<proteinExistence type="predicted"/>
<gene>
    <name evidence="1" type="ORF">SAMN04488057_1018</name>
</gene>
<keyword evidence="2" id="KW-1185">Reference proteome</keyword>
<name>A0A1M7HPZ0_9BACT</name>
<dbReference type="AlphaFoldDB" id="A0A1M7HPZ0"/>
<dbReference type="Proteomes" id="UP000184513">
    <property type="component" value="Unassembled WGS sequence"/>
</dbReference>
<reference evidence="1 2" key="1">
    <citation type="submission" date="2016-11" db="EMBL/GenBank/DDBJ databases">
        <authorList>
            <person name="Jaros S."/>
            <person name="Januszkiewicz K."/>
            <person name="Wedrychowicz H."/>
        </authorList>
    </citation>
    <scope>NUCLEOTIDE SEQUENCE [LARGE SCALE GENOMIC DNA]</scope>
    <source>
        <strain evidence="1 2">CGMCC 1.6102</strain>
    </source>
</reference>
<protein>
    <recommendedName>
        <fullName evidence="3">Lipocalin-like domain-containing protein</fullName>
    </recommendedName>
</protein>
<sequence>MVAGGEALHVGGRFLIRADGSYKIFDPKGNQNGEGHWEVNDGILRTSTADQPDQEYQLIELNEDSLVTLHQVSMDTPEGEVKGKIKLTYTR</sequence>
<dbReference type="EMBL" id="FRCY01000001">
    <property type="protein sequence ID" value="SHM30490.1"/>
    <property type="molecule type" value="Genomic_DNA"/>
</dbReference>
<evidence type="ECO:0000313" key="2">
    <source>
        <dbReference type="Proteomes" id="UP000184513"/>
    </source>
</evidence>
<evidence type="ECO:0008006" key="3">
    <source>
        <dbReference type="Google" id="ProtNLM"/>
    </source>
</evidence>
<evidence type="ECO:0000313" key="1">
    <source>
        <dbReference type="EMBL" id="SHM30490.1"/>
    </source>
</evidence>
<accession>A0A1M7HPZ0</accession>
<organism evidence="1 2">
    <name type="scientific">Cyclobacterium lianum</name>
    <dbReference type="NCBI Taxonomy" id="388280"/>
    <lineage>
        <taxon>Bacteria</taxon>
        <taxon>Pseudomonadati</taxon>
        <taxon>Bacteroidota</taxon>
        <taxon>Cytophagia</taxon>
        <taxon>Cytophagales</taxon>
        <taxon>Cyclobacteriaceae</taxon>
        <taxon>Cyclobacterium</taxon>
    </lineage>
</organism>
<dbReference type="OrthoDB" id="820403at2"/>
<dbReference type="RefSeq" id="WP_073089786.1">
    <property type="nucleotide sequence ID" value="NZ_FRCY01000001.1"/>
</dbReference>